<dbReference type="AlphaFoldDB" id="A0A7T0BWK3"/>
<dbReference type="Proteomes" id="UP000594688">
    <property type="component" value="Chromosome"/>
</dbReference>
<reference evidence="2 3" key="1">
    <citation type="submission" date="2020-02" db="EMBL/GenBank/DDBJ databases">
        <title>Genomic and physiological characterization of two novel Nitrospinaceae genera.</title>
        <authorList>
            <person name="Mueller A.J."/>
            <person name="Jung M.-Y."/>
            <person name="Strachan C.R."/>
            <person name="Herbold C.W."/>
            <person name="Kirkegaard R.H."/>
            <person name="Daims H."/>
        </authorList>
    </citation>
    <scope>NUCLEOTIDE SEQUENCE [LARGE SCALE GENOMIC DNA]</scope>
    <source>
        <strain evidence="2">EB</strain>
    </source>
</reference>
<dbReference type="GO" id="GO:0003700">
    <property type="term" value="F:DNA-binding transcription factor activity"/>
    <property type="evidence" value="ECO:0007669"/>
    <property type="project" value="InterPro"/>
</dbReference>
<evidence type="ECO:0000259" key="1">
    <source>
        <dbReference type="Pfam" id="PF00126"/>
    </source>
</evidence>
<dbReference type="InterPro" id="IPR000847">
    <property type="entry name" value="LysR_HTH_N"/>
</dbReference>
<name>A0A7T0BWK3_9BACT</name>
<dbReference type="PANTHER" id="PTHR30432:SF1">
    <property type="entry name" value="DNA-BINDING TRANSCRIPTIONAL DUAL REGULATOR MODE"/>
    <property type="match status" value="1"/>
</dbReference>
<dbReference type="InterPro" id="IPR036388">
    <property type="entry name" value="WH-like_DNA-bd_sf"/>
</dbReference>
<sequence>MMPKSKTPGSQETVKCKARFRITVQGEIALGPGKIDLLEAIDSAGSISGAARERGLSYKRAWDMVATMNQCFKNPLVSREKGGAGGGGASLTELGREIILLYRDMEKKSQKATDKEWIAIKKQLKS</sequence>
<dbReference type="InterPro" id="IPR036390">
    <property type="entry name" value="WH_DNA-bd_sf"/>
</dbReference>
<feature type="domain" description="HTH lysR-type" evidence="1">
    <location>
        <begin position="36"/>
        <end position="96"/>
    </location>
</feature>
<dbReference type="KEGG" id="nli:G3M70_10240"/>
<dbReference type="Gene3D" id="1.10.10.10">
    <property type="entry name" value="Winged helix-like DNA-binding domain superfamily/Winged helix DNA-binding domain"/>
    <property type="match status" value="1"/>
</dbReference>
<dbReference type="InterPro" id="IPR051815">
    <property type="entry name" value="Molybdate_resp_trans_reg"/>
</dbReference>
<proteinExistence type="predicted"/>
<gene>
    <name evidence="2" type="ORF">G3M70_10240</name>
</gene>
<dbReference type="PANTHER" id="PTHR30432">
    <property type="entry name" value="TRANSCRIPTIONAL REGULATOR MODE"/>
    <property type="match status" value="1"/>
</dbReference>
<evidence type="ECO:0000313" key="3">
    <source>
        <dbReference type="Proteomes" id="UP000594688"/>
    </source>
</evidence>
<organism evidence="2 3">
    <name type="scientific">Candidatus Nitronauta litoralis</name>
    <dbReference type="NCBI Taxonomy" id="2705533"/>
    <lineage>
        <taxon>Bacteria</taxon>
        <taxon>Pseudomonadati</taxon>
        <taxon>Nitrospinota/Tectimicrobiota group</taxon>
        <taxon>Nitrospinota</taxon>
        <taxon>Nitrospinia</taxon>
        <taxon>Nitrospinales</taxon>
        <taxon>Nitrospinaceae</taxon>
        <taxon>Candidatus Nitronauta</taxon>
    </lineage>
</organism>
<dbReference type="Pfam" id="PF00126">
    <property type="entry name" value="HTH_1"/>
    <property type="match status" value="1"/>
</dbReference>
<dbReference type="EMBL" id="CP048685">
    <property type="protein sequence ID" value="QPJ62229.1"/>
    <property type="molecule type" value="Genomic_DNA"/>
</dbReference>
<protein>
    <submittedName>
        <fullName evidence="2">LysR family transcriptional regulator</fullName>
    </submittedName>
</protein>
<dbReference type="SUPFAM" id="SSF46785">
    <property type="entry name" value="Winged helix' DNA-binding domain"/>
    <property type="match status" value="1"/>
</dbReference>
<evidence type="ECO:0000313" key="2">
    <source>
        <dbReference type="EMBL" id="QPJ62229.1"/>
    </source>
</evidence>
<accession>A0A7T0BWK3</accession>